<keyword evidence="7 8" id="KW-0368">Histidine biosynthesis</keyword>
<dbReference type="HOGENOM" id="CLU_123337_1_2_12"/>
<dbReference type="GO" id="GO:0005524">
    <property type="term" value="F:ATP binding"/>
    <property type="evidence" value="ECO:0007669"/>
    <property type="project" value="UniProtKB-KW"/>
</dbReference>
<proteinExistence type="inferred from homology"/>
<dbReference type="EMBL" id="JH597773">
    <property type="protein sequence ID" value="EHQ06417.1"/>
    <property type="molecule type" value="Genomic_DNA"/>
</dbReference>
<comment type="subcellular location">
    <subcellularLocation>
        <location evidence="8">Cytoplasm</location>
    </subcellularLocation>
</comment>
<dbReference type="GO" id="GO:0005737">
    <property type="term" value="C:cytoplasm"/>
    <property type="evidence" value="ECO:0007669"/>
    <property type="project" value="UniProtKB-SubCell"/>
</dbReference>
<keyword evidence="8" id="KW-0963">Cytoplasm</keyword>
<comment type="similarity">
    <text evidence="8">Belongs to the PRA-PH family.</text>
</comment>
<dbReference type="RefSeq" id="WP_002771928.1">
    <property type="nucleotide sequence ID" value="NZ_JH597773.1"/>
</dbReference>
<evidence type="ECO:0000256" key="4">
    <source>
        <dbReference type="ARBA" id="ARBA00022741"/>
    </source>
</evidence>
<dbReference type="EC" id="3.6.1.31" evidence="8"/>
<gene>
    <name evidence="8" type="primary">hisE</name>
    <name evidence="9" type="ORF">Lepil_1733</name>
</gene>
<keyword evidence="6 8" id="KW-0067">ATP-binding</keyword>
<keyword evidence="5 8" id="KW-0378">Hydrolase</keyword>
<dbReference type="UniPathway" id="UPA00031">
    <property type="reaction ID" value="UER00007"/>
</dbReference>
<keyword evidence="4 8" id="KW-0547">Nucleotide-binding</keyword>
<dbReference type="Pfam" id="PF01503">
    <property type="entry name" value="PRA-PH"/>
    <property type="match status" value="1"/>
</dbReference>
<dbReference type="AlphaFoldDB" id="H2CCU7"/>
<dbReference type="Gene3D" id="1.10.287.1080">
    <property type="entry name" value="MazG-like"/>
    <property type="match status" value="1"/>
</dbReference>
<dbReference type="HAMAP" id="MF_01020">
    <property type="entry name" value="HisE"/>
    <property type="match status" value="1"/>
</dbReference>
<dbReference type="InterPro" id="IPR021130">
    <property type="entry name" value="PRib-ATP_PPHydrolase-like"/>
</dbReference>
<dbReference type="CDD" id="cd11534">
    <property type="entry name" value="NTP-PPase_HisIE_like"/>
    <property type="match status" value="1"/>
</dbReference>
<dbReference type="STRING" id="183.GCA_002009735_02620"/>
<evidence type="ECO:0000256" key="7">
    <source>
        <dbReference type="ARBA" id="ARBA00023102"/>
    </source>
</evidence>
<dbReference type="NCBIfam" id="NF001611">
    <property type="entry name" value="PRK00400.1-3"/>
    <property type="match status" value="1"/>
</dbReference>
<dbReference type="PANTHER" id="PTHR42945">
    <property type="entry name" value="HISTIDINE BIOSYNTHESIS BIFUNCTIONAL PROTEIN"/>
    <property type="match status" value="1"/>
</dbReference>
<reference evidence="9 10" key="1">
    <citation type="submission" date="2011-10" db="EMBL/GenBank/DDBJ databases">
        <title>The Improved High-Quality Draft genome of Leptonema illini DSM 21528.</title>
        <authorList>
            <consortium name="US DOE Joint Genome Institute (JGI-PGF)"/>
            <person name="Lucas S."/>
            <person name="Copeland A."/>
            <person name="Lapidus A."/>
            <person name="Glavina del Rio T."/>
            <person name="Dalin E."/>
            <person name="Tice H."/>
            <person name="Bruce D."/>
            <person name="Goodwin L."/>
            <person name="Pitluck S."/>
            <person name="Peters L."/>
            <person name="Mikhailova N."/>
            <person name="Held B."/>
            <person name="Kyrpides N."/>
            <person name="Mavromatis K."/>
            <person name="Ivanova N."/>
            <person name="Markowitz V."/>
            <person name="Cheng J.-F."/>
            <person name="Hugenholtz P."/>
            <person name="Woyke T."/>
            <person name="Wu D."/>
            <person name="Gronow S."/>
            <person name="Wellnitz S."/>
            <person name="Brambilla E.-M."/>
            <person name="Klenk H.-P."/>
            <person name="Eisen J.A."/>
        </authorList>
    </citation>
    <scope>NUCLEOTIDE SEQUENCE [LARGE SCALE GENOMIC DNA]</scope>
    <source>
        <strain evidence="9 10">DSM 21528</strain>
    </source>
</reference>
<evidence type="ECO:0000256" key="8">
    <source>
        <dbReference type="HAMAP-Rule" id="MF_01020"/>
    </source>
</evidence>
<evidence type="ECO:0000313" key="10">
    <source>
        <dbReference type="Proteomes" id="UP000005737"/>
    </source>
</evidence>
<keyword evidence="3 8" id="KW-0028">Amino-acid biosynthesis</keyword>
<evidence type="ECO:0000256" key="6">
    <source>
        <dbReference type="ARBA" id="ARBA00022840"/>
    </source>
</evidence>
<dbReference type="PANTHER" id="PTHR42945:SF1">
    <property type="entry name" value="HISTIDINE BIOSYNTHESIS BIFUNCTIONAL PROTEIN HIS7"/>
    <property type="match status" value="1"/>
</dbReference>
<comment type="catalytic activity">
    <reaction evidence="1 8">
        <text>1-(5-phospho-beta-D-ribosyl)-ATP + H2O = 1-(5-phospho-beta-D-ribosyl)-5'-AMP + diphosphate + H(+)</text>
        <dbReference type="Rhea" id="RHEA:22828"/>
        <dbReference type="ChEBI" id="CHEBI:15377"/>
        <dbReference type="ChEBI" id="CHEBI:15378"/>
        <dbReference type="ChEBI" id="CHEBI:33019"/>
        <dbReference type="ChEBI" id="CHEBI:59457"/>
        <dbReference type="ChEBI" id="CHEBI:73183"/>
        <dbReference type="EC" id="3.6.1.31"/>
    </reaction>
</comment>
<dbReference type="GO" id="GO:0004636">
    <property type="term" value="F:phosphoribosyl-ATP diphosphatase activity"/>
    <property type="evidence" value="ECO:0007669"/>
    <property type="project" value="UniProtKB-UniRule"/>
</dbReference>
<sequence length="96" mass="11127">MSDLEFLHELENLLKSRKAELPENSYTAKLFREGEDRYLKKIVEEAGETVLAAKNHDRAEILYETADLIFHTMVMLVDRGIAVDDVIVELKRRHGK</sequence>
<evidence type="ECO:0000256" key="1">
    <source>
        <dbReference type="ARBA" id="ARBA00001460"/>
    </source>
</evidence>
<comment type="pathway">
    <text evidence="2 8">Amino-acid biosynthesis; L-histidine biosynthesis; L-histidine from 5-phospho-alpha-D-ribose 1-diphosphate: step 2/9.</text>
</comment>
<dbReference type="GO" id="GO:0000105">
    <property type="term" value="P:L-histidine biosynthetic process"/>
    <property type="evidence" value="ECO:0007669"/>
    <property type="project" value="UniProtKB-UniRule"/>
</dbReference>
<dbReference type="FunFam" id="1.10.287.1080:FF:000002">
    <property type="entry name" value="Histidine biosynthesis bifunctional protein HisIE"/>
    <property type="match status" value="1"/>
</dbReference>
<dbReference type="SUPFAM" id="SSF101386">
    <property type="entry name" value="all-alpha NTP pyrophosphatases"/>
    <property type="match status" value="1"/>
</dbReference>
<evidence type="ECO:0000256" key="2">
    <source>
        <dbReference type="ARBA" id="ARBA00005204"/>
    </source>
</evidence>
<organism evidence="9 10">
    <name type="scientific">Leptonema illini DSM 21528</name>
    <dbReference type="NCBI Taxonomy" id="929563"/>
    <lineage>
        <taxon>Bacteria</taxon>
        <taxon>Pseudomonadati</taxon>
        <taxon>Spirochaetota</taxon>
        <taxon>Spirochaetia</taxon>
        <taxon>Leptospirales</taxon>
        <taxon>Leptospiraceae</taxon>
        <taxon>Leptonema</taxon>
    </lineage>
</organism>
<accession>H2CCU7</accession>
<dbReference type="NCBIfam" id="TIGR03188">
    <property type="entry name" value="histidine_hisI"/>
    <property type="match status" value="1"/>
</dbReference>
<evidence type="ECO:0000256" key="3">
    <source>
        <dbReference type="ARBA" id="ARBA00022605"/>
    </source>
</evidence>
<dbReference type="InterPro" id="IPR008179">
    <property type="entry name" value="HisE"/>
</dbReference>
<name>H2CCU7_9LEPT</name>
<protein>
    <recommendedName>
        <fullName evidence="8">Phosphoribosyl-ATP pyrophosphatase</fullName>
        <shortName evidence="8">PRA-PH</shortName>
        <ecNumber evidence="8">3.6.1.31</ecNumber>
    </recommendedName>
</protein>
<evidence type="ECO:0000256" key="5">
    <source>
        <dbReference type="ARBA" id="ARBA00022801"/>
    </source>
</evidence>
<dbReference type="Proteomes" id="UP000005737">
    <property type="component" value="Unassembled WGS sequence"/>
</dbReference>
<keyword evidence="10" id="KW-1185">Reference proteome</keyword>
<evidence type="ECO:0000313" key="9">
    <source>
        <dbReference type="EMBL" id="EHQ06417.1"/>
    </source>
</evidence>